<dbReference type="InterPro" id="IPR052829">
    <property type="entry name" value="N-acetyltransferase_domain"/>
</dbReference>
<dbReference type="Pfam" id="PF00583">
    <property type="entry name" value="Acetyltransf_1"/>
    <property type="match status" value="1"/>
</dbReference>
<dbReference type="SUPFAM" id="SSF55729">
    <property type="entry name" value="Acyl-CoA N-acyltransferases (Nat)"/>
    <property type="match status" value="1"/>
</dbReference>
<dbReference type="GO" id="GO:0016747">
    <property type="term" value="F:acyltransferase activity, transferring groups other than amino-acyl groups"/>
    <property type="evidence" value="ECO:0007669"/>
    <property type="project" value="InterPro"/>
</dbReference>
<dbReference type="InterPro" id="IPR016181">
    <property type="entry name" value="Acyl_CoA_acyltransferase"/>
</dbReference>
<reference evidence="2 3" key="1">
    <citation type="submission" date="2014-12" db="EMBL/GenBank/DDBJ databases">
        <title>Draft genome sequences of 29 type strains of Enterococci.</title>
        <authorList>
            <person name="Zhong Z."/>
            <person name="Sun Z."/>
            <person name="Liu W."/>
            <person name="Zhang W."/>
            <person name="Zhang H."/>
        </authorList>
    </citation>
    <scope>NUCLEOTIDE SEQUENCE [LARGE SCALE GENOMIC DNA]</scope>
    <source>
        <strain evidence="2 3">DSM 22801</strain>
    </source>
</reference>
<evidence type="ECO:0000313" key="2">
    <source>
        <dbReference type="EMBL" id="OJG86030.1"/>
    </source>
</evidence>
<comment type="caution">
    <text evidence="2">The sequence shown here is derived from an EMBL/GenBank/DDBJ whole genome shotgun (WGS) entry which is preliminary data.</text>
</comment>
<feature type="domain" description="N-acetyltransferase" evidence="1">
    <location>
        <begin position="23"/>
        <end position="162"/>
    </location>
</feature>
<dbReference type="CDD" id="cd04301">
    <property type="entry name" value="NAT_SF"/>
    <property type="match status" value="1"/>
</dbReference>
<dbReference type="InterPro" id="IPR000182">
    <property type="entry name" value="GNAT_dom"/>
</dbReference>
<dbReference type="EMBL" id="JXLC01000034">
    <property type="protein sequence ID" value="OJG86030.1"/>
    <property type="molecule type" value="Genomic_DNA"/>
</dbReference>
<dbReference type="AlphaFoldDB" id="A0AA91JMT4"/>
<gene>
    <name evidence="2" type="ORF">RV15_GL002434</name>
</gene>
<protein>
    <recommendedName>
        <fullName evidence="1">N-acetyltransferase domain-containing protein</fullName>
    </recommendedName>
</protein>
<proteinExistence type="predicted"/>
<dbReference type="PROSITE" id="PS51186">
    <property type="entry name" value="GNAT"/>
    <property type="match status" value="1"/>
</dbReference>
<sequence>MEKAMTITLEKMTITDCNNYLSFAIKDYAKDKIMAGTWNEDEAIQLAAKSFNELLPEGKDTKYEYLYSIKEDLLDKSVGFLWVHLNKTPYDSKLFIYDFIIFEEFRNVGYGRQTIACLTENAKGINVSQIDLHVFAHNKGAIHLYEQTGFKATDISMSKQIK</sequence>
<dbReference type="PANTHER" id="PTHR43259">
    <property type="entry name" value="SPT10P"/>
    <property type="match status" value="1"/>
</dbReference>
<organism evidence="2 3">
    <name type="scientific">Enterococcus silesiacus</name>
    <dbReference type="NCBI Taxonomy" id="332949"/>
    <lineage>
        <taxon>Bacteria</taxon>
        <taxon>Bacillati</taxon>
        <taxon>Bacillota</taxon>
        <taxon>Bacilli</taxon>
        <taxon>Lactobacillales</taxon>
        <taxon>Enterococcaceae</taxon>
        <taxon>Enterococcus</taxon>
    </lineage>
</organism>
<evidence type="ECO:0000313" key="3">
    <source>
        <dbReference type="Proteomes" id="UP000183039"/>
    </source>
</evidence>
<dbReference type="Proteomes" id="UP000183039">
    <property type="component" value="Unassembled WGS sequence"/>
</dbReference>
<accession>A0AA91JMT4</accession>
<dbReference type="PANTHER" id="PTHR43259:SF1">
    <property type="entry name" value="N-ACETYLTRANSFERASE DOMAIN-CONTAINING PROTEIN"/>
    <property type="match status" value="1"/>
</dbReference>
<dbReference type="Gene3D" id="3.40.630.30">
    <property type="match status" value="1"/>
</dbReference>
<name>A0AA91JMT4_9ENTE</name>
<evidence type="ECO:0000259" key="1">
    <source>
        <dbReference type="PROSITE" id="PS51186"/>
    </source>
</evidence>